<sequence>MSEGLRLLSSPLVLLVYSTAFRQHCELAETTKLKEINLDKLMLTCSDKVGEAEKEYREVTTATPYTVVLRKQQ</sequence>
<organism evidence="2 3">
    <name type="scientific">Brassica campestris</name>
    <name type="common">Field mustard</name>
    <dbReference type="NCBI Taxonomy" id="3711"/>
    <lineage>
        <taxon>Eukaryota</taxon>
        <taxon>Viridiplantae</taxon>
        <taxon>Streptophyta</taxon>
        <taxon>Embryophyta</taxon>
        <taxon>Tracheophyta</taxon>
        <taxon>Spermatophyta</taxon>
        <taxon>Magnoliopsida</taxon>
        <taxon>eudicotyledons</taxon>
        <taxon>Gunneridae</taxon>
        <taxon>Pentapetalae</taxon>
        <taxon>rosids</taxon>
        <taxon>malvids</taxon>
        <taxon>Brassicales</taxon>
        <taxon>Brassicaceae</taxon>
        <taxon>Brassiceae</taxon>
        <taxon>Brassica</taxon>
    </lineage>
</organism>
<dbReference type="EMBL" id="CM010632">
    <property type="protein sequence ID" value="RID63720.1"/>
    <property type="molecule type" value="Genomic_DNA"/>
</dbReference>
<feature type="chain" id="PRO_5017383909" evidence="1">
    <location>
        <begin position="21"/>
        <end position="73"/>
    </location>
</feature>
<name>A0A397ZK66_BRACM</name>
<feature type="signal peptide" evidence="1">
    <location>
        <begin position="1"/>
        <end position="20"/>
    </location>
</feature>
<keyword evidence="1" id="KW-0732">Signal</keyword>
<evidence type="ECO:0000313" key="2">
    <source>
        <dbReference type="EMBL" id="RID63720.1"/>
    </source>
</evidence>
<gene>
    <name evidence="2" type="ORF">BRARA_E02701</name>
</gene>
<reference evidence="2 3" key="1">
    <citation type="submission" date="2018-06" db="EMBL/GenBank/DDBJ databases">
        <title>WGS assembly of Brassica rapa FPsc.</title>
        <authorList>
            <person name="Bowman J."/>
            <person name="Kohchi T."/>
            <person name="Yamato K."/>
            <person name="Jenkins J."/>
            <person name="Shu S."/>
            <person name="Ishizaki K."/>
            <person name="Yamaoka S."/>
            <person name="Nishihama R."/>
            <person name="Nakamura Y."/>
            <person name="Berger F."/>
            <person name="Adam C."/>
            <person name="Aki S."/>
            <person name="Althoff F."/>
            <person name="Araki T."/>
            <person name="Arteaga-Vazquez M."/>
            <person name="Balasubrmanian S."/>
            <person name="Bauer D."/>
            <person name="Boehm C."/>
            <person name="Briginshaw L."/>
            <person name="Caballero-Perez J."/>
            <person name="Catarino B."/>
            <person name="Chen F."/>
            <person name="Chiyoda S."/>
            <person name="Chovatia M."/>
            <person name="Davies K."/>
            <person name="Delmans M."/>
            <person name="Demura T."/>
            <person name="Dierschke T."/>
            <person name="Dolan L."/>
            <person name="Dorantes-Acosta A."/>
            <person name="Eklund D."/>
            <person name="Florent S."/>
            <person name="Flores-Sandoval E."/>
            <person name="Fujiyama A."/>
            <person name="Fukuzawa H."/>
            <person name="Galik B."/>
            <person name="Grimanelli D."/>
            <person name="Grimwood J."/>
            <person name="Grossniklaus U."/>
            <person name="Hamada T."/>
            <person name="Haseloff J."/>
            <person name="Hetherington A."/>
            <person name="Higo A."/>
            <person name="Hirakawa Y."/>
            <person name="Hundley H."/>
            <person name="Ikeda Y."/>
            <person name="Inoue K."/>
            <person name="Inoue S."/>
            <person name="Ishida S."/>
            <person name="Jia Q."/>
            <person name="Kakita M."/>
            <person name="Kanazawa T."/>
            <person name="Kawai Y."/>
            <person name="Kawashima T."/>
            <person name="Kennedy M."/>
            <person name="Kinose K."/>
            <person name="Kinoshita T."/>
            <person name="Kohara Y."/>
            <person name="Koide E."/>
            <person name="Komatsu K."/>
            <person name="Kopischke S."/>
            <person name="Kubo M."/>
            <person name="Kyozuka J."/>
            <person name="Lagercrantz U."/>
            <person name="Lin S."/>
            <person name="Lindquist E."/>
            <person name="Lipzen A."/>
            <person name="Lu C."/>
            <person name="Luna E."/>
            <person name="Martienssen R."/>
            <person name="Minamino N."/>
            <person name="Mizutani M."/>
            <person name="Mizutani M."/>
            <person name="Mochizuki N."/>
            <person name="Monte I."/>
            <person name="Mosher R."/>
            <person name="Nagasaki H."/>
            <person name="Nakagami H."/>
            <person name="Naramoto S."/>
            <person name="Nishitani K."/>
            <person name="Ohtani M."/>
            <person name="Okamoto T."/>
            <person name="Okumura M."/>
            <person name="Phillips J."/>
            <person name="Pollak B."/>
            <person name="Reinders A."/>
            <person name="Roevekamp M."/>
            <person name="Sano R."/>
            <person name="Sawa S."/>
            <person name="Schmid M."/>
            <person name="Shirakawa M."/>
            <person name="Solano R."/>
            <person name="Spunde A."/>
            <person name="Suetsugu N."/>
            <person name="Sugano S."/>
            <person name="Sugiyama A."/>
            <person name="Sun R."/>
            <person name="Suzuki Y."/>
            <person name="Takenaka M."/>
            <person name="Takezawa D."/>
            <person name="Tomogane H."/>
            <person name="Tsuzuki M."/>
            <person name="Ueda T."/>
            <person name="Umeda M."/>
            <person name="Ward J."/>
            <person name="Watanabe Y."/>
            <person name="Yazaki K."/>
            <person name="Yokoyama R."/>
            <person name="Yoshitake Y."/>
            <person name="Yotsui I."/>
            <person name="Zachgo S."/>
            <person name="Schmutz J."/>
        </authorList>
    </citation>
    <scope>NUCLEOTIDE SEQUENCE [LARGE SCALE GENOMIC DNA]</scope>
    <source>
        <strain evidence="3">cv. B-3</strain>
    </source>
</reference>
<protein>
    <submittedName>
        <fullName evidence="2">Uncharacterized protein</fullName>
    </submittedName>
</protein>
<dbReference type="AlphaFoldDB" id="A0A397ZK66"/>
<evidence type="ECO:0000313" key="3">
    <source>
        <dbReference type="Proteomes" id="UP000264353"/>
    </source>
</evidence>
<accession>A0A397ZK66</accession>
<dbReference type="Proteomes" id="UP000264353">
    <property type="component" value="Chromosome A5"/>
</dbReference>
<evidence type="ECO:0000256" key="1">
    <source>
        <dbReference type="SAM" id="SignalP"/>
    </source>
</evidence>
<proteinExistence type="predicted"/>